<evidence type="ECO:0000313" key="2">
    <source>
        <dbReference type="EMBL" id="JAH20204.1"/>
    </source>
</evidence>
<reference evidence="2" key="1">
    <citation type="submission" date="2014-11" db="EMBL/GenBank/DDBJ databases">
        <authorList>
            <person name="Amaro Gonzalez C."/>
        </authorList>
    </citation>
    <scope>NUCLEOTIDE SEQUENCE</scope>
</reference>
<dbReference type="AlphaFoldDB" id="A0A0E9QTN2"/>
<reference evidence="2" key="2">
    <citation type="journal article" date="2015" name="Fish Shellfish Immunol.">
        <title>Early steps in the European eel (Anguilla anguilla)-Vibrio vulnificus interaction in the gills: Role of the RtxA13 toxin.</title>
        <authorList>
            <person name="Callol A."/>
            <person name="Pajuelo D."/>
            <person name="Ebbesson L."/>
            <person name="Teles M."/>
            <person name="MacKenzie S."/>
            <person name="Amaro C."/>
        </authorList>
    </citation>
    <scope>NUCLEOTIDE SEQUENCE</scope>
</reference>
<proteinExistence type="predicted"/>
<keyword evidence="1" id="KW-0472">Membrane</keyword>
<accession>A0A0E9QTN2</accession>
<feature type="transmembrane region" description="Helical" evidence="1">
    <location>
        <begin position="12"/>
        <end position="30"/>
    </location>
</feature>
<dbReference type="EMBL" id="GBXM01088373">
    <property type="protein sequence ID" value="JAH20204.1"/>
    <property type="molecule type" value="Transcribed_RNA"/>
</dbReference>
<protein>
    <submittedName>
        <fullName evidence="2">Uncharacterized protein</fullName>
    </submittedName>
</protein>
<keyword evidence="1" id="KW-0812">Transmembrane</keyword>
<name>A0A0E9QTN2_ANGAN</name>
<sequence>MFMSGRLEHIPMPLGKFPIGCAVFAAMAALRSTPQMN</sequence>
<evidence type="ECO:0000256" key="1">
    <source>
        <dbReference type="SAM" id="Phobius"/>
    </source>
</evidence>
<organism evidence="2">
    <name type="scientific">Anguilla anguilla</name>
    <name type="common">European freshwater eel</name>
    <name type="synonym">Muraena anguilla</name>
    <dbReference type="NCBI Taxonomy" id="7936"/>
    <lineage>
        <taxon>Eukaryota</taxon>
        <taxon>Metazoa</taxon>
        <taxon>Chordata</taxon>
        <taxon>Craniata</taxon>
        <taxon>Vertebrata</taxon>
        <taxon>Euteleostomi</taxon>
        <taxon>Actinopterygii</taxon>
        <taxon>Neopterygii</taxon>
        <taxon>Teleostei</taxon>
        <taxon>Anguilliformes</taxon>
        <taxon>Anguillidae</taxon>
        <taxon>Anguilla</taxon>
    </lineage>
</organism>
<keyword evidence="1" id="KW-1133">Transmembrane helix</keyword>